<dbReference type="PANTHER" id="PTHR22617">
    <property type="entry name" value="CHEMOTAXIS SENSOR HISTIDINE KINASE-RELATED"/>
    <property type="match status" value="1"/>
</dbReference>
<dbReference type="PROSITE" id="PS50851">
    <property type="entry name" value="CHEW"/>
    <property type="match status" value="1"/>
</dbReference>
<name>A0ABW4JEJ3_9BACL</name>
<dbReference type="Pfam" id="PF01584">
    <property type="entry name" value="CheW"/>
    <property type="match status" value="1"/>
</dbReference>
<dbReference type="SUPFAM" id="SSF50341">
    <property type="entry name" value="CheW-like"/>
    <property type="match status" value="1"/>
</dbReference>
<dbReference type="PANTHER" id="PTHR22617:SF23">
    <property type="entry name" value="CHEMOTAXIS PROTEIN CHEW"/>
    <property type="match status" value="1"/>
</dbReference>
<dbReference type="InterPro" id="IPR036061">
    <property type="entry name" value="CheW-like_dom_sf"/>
</dbReference>
<accession>A0ABW4JEJ3</accession>
<dbReference type="SMART" id="SM00260">
    <property type="entry name" value="CheW"/>
    <property type="match status" value="1"/>
</dbReference>
<reference evidence="3" key="1">
    <citation type="journal article" date="2019" name="Int. J. Syst. Evol. Microbiol.">
        <title>The Global Catalogue of Microorganisms (GCM) 10K type strain sequencing project: providing services to taxonomists for standard genome sequencing and annotation.</title>
        <authorList>
            <consortium name="The Broad Institute Genomics Platform"/>
            <consortium name="The Broad Institute Genome Sequencing Center for Infectious Disease"/>
            <person name="Wu L."/>
            <person name="Ma J."/>
        </authorList>
    </citation>
    <scope>NUCLEOTIDE SEQUENCE [LARGE SCALE GENOMIC DNA]</scope>
    <source>
        <strain evidence="3">CGMCC 1.12286</strain>
    </source>
</reference>
<protein>
    <submittedName>
        <fullName evidence="2">Chemotaxis protein CheW</fullName>
    </submittedName>
</protein>
<dbReference type="EMBL" id="JBHUCX010000020">
    <property type="protein sequence ID" value="MFD1674682.1"/>
    <property type="molecule type" value="Genomic_DNA"/>
</dbReference>
<dbReference type="Gene3D" id="2.40.50.180">
    <property type="entry name" value="CheA-289, Domain 4"/>
    <property type="match status" value="1"/>
</dbReference>
<evidence type="ECO:0000259" key="1">
    <source>
        <dbReference type="PROSITE" id="PS50851"/>
    </source>
</evidence>
<keyword evidence="3" id="KW-1185">Reference proteome</keyword>
<feature type="domain" description="CheW-like" evidence="1">
    <location>
        <begin position="3"/>
        <end position="148"/>
    </location>
</feature>
<evidence type="ECO:0000313" key="2">
    <source>
        <dbReference type="EMBL" id="MFD1674682.1"/>
    </source>
</evidence>
<evidence type="ECO:0000313" key="3">
    <source>
        <dbReference type="Proteomes" id="UP001597079"/>
    </source>
</evidence>
<comment type="caution">
    <text evidence="2">The sequence shown here is derived from an EMBL/GenBank/DDBJ whole genome shotgun (WGS) entry which is preliminary data.</text>
</comment>
<organism evidence="2 3">
    <name type="scientific">Alicyclobacillus fodiniaquatilis</name>
    <dbReference type="NCBI Taxonomy" id="1661150"/>
    <lineage>
        <taxon>Bacteria</taxon>
        <taxon>Bacillati</taxon>
        <taxon>Bacillota</taxon>
        <taxon>Bacilli</taxon>
        <taxon>Bacillales</taxon>
        <taxon>Alicyclobacillaceae</taxon>
        <taxon>Alicyclobacillus</taxon>
    </lineage>
</organism>
<dbReference type="InterPro" id="IPR039315">
    <property type="entry name" value="CheW"/>
</dbReference>
<sequence length="160" mass="17530">MAEMQFVVMTIGQQQYGANVLQVKSVERMLDISPVPRTLNYIKGVANLRGTITPVIDLRERVGVKANTHIKTEDEDNGRIVVVEVGEMNVGLIVDAVDDVVSIEQTAVEPAPTVVGGMQAVYLQGVVQLEQQLLVLLNLEKILSDVEVEQLQEVEKSVHG</sequence>
<dbReference type="InterPro" id="IPR002545">
    <property type="entry name" value="CheW-lke_dom"/>
</dbReference>
<proteinExistence type="predicted"/>
<dbReference type="Proteomes" id="UP001597079">
    <property type="component" value="Unassembled WGS sequence"/>
</dbReference>
<dbReference type="Gene3D" id="2.30.30.40">
    <property type="entry name" value="SH3 Domains"/>
    <property type="match status" value="1"/>
</dbReference>
<dbReference type="RefSeq" id="WP_377942538.1">
    <property type="nucleotide sequence ID" value="NZ_JBHUCX010000020.1"/>
</dbReference>
<gene>
    <name evidence="2" type="ORF">ACFSB2_08210</name>
</gene>